<dbReference type="VEuPathDB" id="FungiDB:Z517_08449"/>
<dbReference type="RefSeq" id="XP_013282419.1">
    <property type="nucleotide sequence ID" value="XM_013426965.1"/>
</dbReference>
<evidence type="ECO:0000313" key="2">
    <source>
        <dbReference type="EMBL" id="KIW78611.1"/>
    </source>
</evidence>
<dbReference type="EMBL" id="KN846973">
    <property type="protein sequence ID" value="KIW78611.1"/>
    <property type="molecule type" value="Genomic_DNA"/>
</dbReference>
<dbReference type="InterPro" id="IPR010033">
    <property type="entry name" value="HAD_SF_ppase_IIIC"/>
</dbReference>
<dbReference type="STRING" id="1442368.A0A0D2DLT2"/>
<accession>A0A0D2DLT2</accession>
<dbReference type="GeneID" id="25307939"/>
<dbReference type="PANTHER" id="PTHR17901">
    <property type="entry name" value="MAGNESIUM-DEPENDENT PHOSPHATASE 1 MDP1"/>
    <property type="match status" value="1"/>
</dbReference>
<sequence length="237" mass="26543">MPKTRSSKRPPSTSSPIPSTFTDSLPLPKIIVFDLDYTLWPFWVDTHVSAPVKPQTSAPGQPNSRMLDRFGESFGFYSEVPQILAAAREKGIVMSLASRTHAPDLARDMLKGLHIPASTQGESTEKPDTKPLRAIELFSHPQIYPGSKTTHFRRLQTQLAKPPPSSGVGTVPFDEMLFFDDEGRNRNVETELGVTFYLVPDGVNREEVDRGVWEWRRRRGITPSDLRNGEQVAELEG</sequence>
<dbReference type="Pfam" id="PF12689">
    <property type="entry name" value="Acid_PPase"/>
    <property type="match status" value="1"/>
</dbReference>
<keyword evidence="3" id="KW-1185">Reference proteome</keyword>
<organism evidence="2 3">
    <name type="scientific">Fonsecaea pedrosoi CBS 271.37</name>
    <dbReference type="NCBI Taxonomy" id="1442368"/>
    <lineage>
        <taxon>Eukaryota</taxon>
        <taxon>Fungi</taxon>
        <taxon>Dikarya</taxon>
        <taxon>Ascomycota</taxon>
        <taxon>Pezizomycotina</taxon>
        <taxon>Eurotiomycetes</taxon>
        <taxon>Chaetothyriomycetidae</taxon>
        <taxon>Chaetothyriales</taxon>
        <taxon>Herpotrichiellaceae</taxon>
        <taxon>Fonsecaea</taxon>
    </lineage>
</organism>
<reference evidence="2 3" key="1">
    <citation type="submission" date="2015-01" db="EMBL/GenBank/DDBJ databases">
        <title>The Genome Sequence of Fonsecaea pedrosoi CBS 271.37.</title>
        <authorList>
            <consortium name="The Broad Institute Genomics Platform"/>
            <person name="Cuomo C."/>
            <person name="de Hoog S."/>
            <person name="Gorbushina A."/>
            <person name="Stielow B."/>
            <person name="Teixiera M."/>
            <person name="Abouelleil A."/>
            <person name="Chapman S.B."/>
            <person name="Priest M."/>
            <person name="Young S.K."/>
            <person name="Wortman J."/>
            <person name="Nusbaum C."/>
            <person name="Birren B."/>
        </authorList>
    </citation>
    <scope>NUCLEOTIDE SEQUENCE [LARGE SCALE GENOMIC DNA]</scope>
    <source>
        <strain evidence="2 3">CBS 271.37</strain>
    </source>
</reference>
<dbReference type="SUPFAM" id="SSF56784">
    <property type="entry name" value="HAD-like"/>
    <property type="match status" value="1"/>
</dbReference>
<dbReference type="PANTHER" id="PTHR17901:SF14">
    <property type="entry name" value="MAGNESIUM-DEPENDENT PHOSPHATASE 1"/>
    <property type="match status" value="1"/>
</dbReference>
<dbReference type="NCBIfam" id="TIGR01685">
    <property type="entry name" value="MDP-1"/>
    <property type="match status" value="1"/>
</dbReference>
<dbReference type="InterPro" id="IPR036412">
    <property type="entry name" value="HAD-like_sf"/>
</dbReference>
<protein>
    <submittedName>
        <fullName evidence="2">Magnesium-dependent phosphatase-1</fullName>
    </submittedName>
</protein>
<dbReference type="AlphaFoldDB" id="A0A0D2DLT2"/>
<evidence type="ECO:0000313" key="3">
    <source>
        <dbReference type="Proteomes" id="UP000053029"/>
    </source>
</evidence>
<dbReference type="OrthoDB" id="2865258at2759"/>
<dbReference type="CDD" id="cd07501">
    <property type="entry name" value="HAD_MDP-1_like"/>
    <property type="match status" value="1"/>
</dbReference>
<feature type="compositionally biased region" description="Low complexity" evidence="1">
    <location>
        <begin position="9"/>
        <end position="20"/>
    </location>
</feature>
<feature type="region of interest" description="Disordered" evidence="1">
    <location>
        <begin position="1"/>
        <end position="20"/>
    </location>
</feature>
<dbReference type="SFLD" id="SFLDG01131">
    <property type="entry name" value="C1.5.2:_MDP_Like"/>
    <property type="match status" value="1"/>
</dbReference>
<dbReference type="SFLD" id="SFLDG01129">
    <property type="entry name" value="C1.5:_HAD__Beta-PGM__Phosphata"/>
    <property type="match status" value="1"/>
</dbReference>
<proteinExistence type="predicted"/>
<dbReference type="Proteomes" id="UP000053029">
    <property type="component" value="Unassembled WGS sequence"/>
</dbReference>
<dbReference type="InterPro" id="IPR035679">
    <property type="entry name" value="MDP-1_euk"/>
</dbReference>
<dbReference type="FunFam" id="3.40.50.1000:FF:000155">
    <property type="entry name" value="Putative magnesium dependent phosphatase"/>
    <property type="match status" value="1"/>
</dbReference>
<evidence type="ECO:0000256" key="1">
    <source>
        <dbReference type="SAM" id="MobiDB-lite"/>
    </source>
</evidence>
<dbReference type="InterPro" id="IPR010036">
    <property type="entry name" value="MDP_1_eu_arc"/>
</dbReference>
<dbReference type="SFLD" id="SFLDS00003">
    <property type="entry name" value="Haloacid_Dehalogenase"/>
    <property type="match status" value="1"/>
</dbReference>
<dbReference type="NCBIfam" id="TIGR01681">
    <property type="entry name" value="HAD-SF-IIIC"/>
    <property type="match status" value="1"/>
</dbReference>
<dbReference type="Gene3D" id="3.40.50.1000">
    <property type="entry name" value="HAD superfamily/HAD-like"/>
    <property type="match status" value="1"/>
</dbReference>
<gene>
    <name evidence="2" type="ORF">Z517_08449</name>
</gene>
<dbReference type="HOGENOM" id="CLU_071162_0_0_1"/>
<dbReference type="InterPro" id="IPR023214">
    <property type="entry name" value="HAD_sf"/>
</dbReference>
<name>A0A0D2DLT2_9EURO</name>
<dbReference type="GO" id="GO:0003993">
    <property type="term" value="F:acid phosphatase activity"/>
    <property type="evidence" value="ECO:0007669"/>
    <property type="project" value="TreeGrafter"/>
</dbReference>